<keyword evidence="11" id="KW-1185">Reference proteome</keyword>
<keyword evidence="1 8" id="KW-0963">Cytoplasm</keyword>
<evidence type="ECO:0000256" key="8">
    <source>
        <dbReference type="HAMAP-Rule" id="MF_00387"/>
    </source>
</evidence>
<dbReference type="PIRSF" id="PIRSF000456">
    <property type="entry name" value="UDP-GlcNAc_acltr"/>
    <property type="match status" value="1"/>
</dbReference>
<evidence type="ECO:0000256" key="3">
    <source>
        <dbReference type="ARBA" id="ARBA00022556"/>
    </source>
</evidence>
<dbReference type="NCBIfam" id="TIGR01852">
    <property type="entry name" value="lipid_A_lpxA"/>
    <property type="match status" value="1"/>
</dbReference>
<dbReference type="OrthoDB" id="9807278at2"/>
<dbReference type="GO" id="GO:0009245">
    <property type="term" value="P:lipid A biosynthetic process"/>
    <property type="evidence" value="ECO:0007669"/>
    <property type="project" value="UniProtKB-UniRule"/>
</dbReference>
<comment type="subcellular location">
    <subcellularLocation>
        <location evidence="8">Cytoplasm</location>
    </subcellularLocation>
</comment>
<gene>
    <name evidence="8" type="primary">lpxA</name>
    <name evidence="10" type="ORF">A3843_12910</name>
</gene>
<comment type="caution">
    <text evidence="10">The sequence shown here is derived from an EMBL/GenBank/DDBJ whole genome shotgun (WGS) entry which is preliminary data.</text>
</comment>
<evidence type="ECO:0000256" key="7">
    <source>
        <dbReference type="ARBA" id="ARBA00023315"/>
    </source>
</evidence>
<protein>
    <recommendedName>
        <fullName evidence="8">Acyl-[acyl-carrier-protein]--UDP-N-acetylglucosamine O-acyltransferase</fullName>
        <shortName evidence="8">UDP-N-acetylglucosamine acyltransferase</shortName>
        <ecNumber evidence="8">2.3.1.129</ecNumber>
    </recommendedName>
</protein>
<evidence type="ECO:0000313" key="10">
    <source>
        <dbReference type="EMBL" id="OKL43535.1"/>
    </source>
</evidence>
<dbReference type="InterPro" id="IPR001451">
    <property type="entry name" value="Hexapep"/>
</dbReference>
<dbReference type="EMBL" id="LVVZ01000019">
    <property type="protein sequence ID" value="OKL43535.1"/>
    <property type="molecule type" value="Genomic_DNA"/>
</dbReference>
<evidence type="ECO:0000256" key="5">
    <source>
        <dbReference type="ARBA" id="ARBA00022737"/>
    </source>
</evidence>
<feature type="domain" description="UDP N-acetylglucosamine O-acyltransferase C-terminal" evidence="9">
    <location>
        <begin position="176"/>
        <end position="251"/>
    </location>
</feature>
<dbReference type="Gene3D" id="2.160.10.10">
    <property type="entry name" value="Hexapeptide repeat proteins"/>
    <property type="match status" value="1"/>
</dbReference>
<dbReference type="InterPro" id="IPR010137">
    <property type="entry name" value="Lipid_A_LpxA"/>
</dbReference>
<keyword evidence="5 8" id="KW-0677">Repeat</keyword>
<proteinExistence type="inferred from homology"/>
<dbReference type="Gene3D" id="1.20.1180.10">
    <property type="entry name" value="Udp N-acetylglucosamine O-acyltransferase, C-terminal domain"/>
    <property type="match status" value="1"/>
</dbReference>
<comment type="catalytic activity">
    <reaction evidence="8">
        <text>a (3R)-hydroxyacyl-[ACP] + UDP-N-acetyl-alpha-D-glucosamine = a UDP-3-O-[(3R)-3-hydroxyacyl]-N-acetyl-alpha-D-glucosamine + holo-[ACP]</text>
        <dbReference type="Rhea" id="RHEA:67812"/>
        <dbReference type="Rhea" id="RHEA-COMP:9685"/>
        <dbReference type="Rhea" id="RHEA-COMP:9945"/>
        <dbReference type="ChEBI" id="CHEBI:57705"/>
        <dbReference type="ChEBI" id="CHEBI:64479"/>
        <dbReference type="ChEBI" id="CHEBI:78827"/>
        <dbReference type="ChEBI" id="CHEBI:173225"/>
        <dbReference type="EC" id="2.3.1.129"/>
    </reaction>
</comment>
<comment type="subunit">
    <text evidence="8">Homotrimer.</text>
</comment>
<evidence type="ECO:0000256" key="4">
    <source>
        <dbReference type="ARBA" id="ARBA00022679"/>
    </source>
</evidence>
<dbReference type="SUPFAM" id="SSF51161">
    <property type="entry name" value="Trimeric LpxA-like enzymes"/>
    <property type="match status" value="1"/>
</dbReference>
<dbReference type="HAMAP" id="MF_00387">
    <property type="entry name" value="LpxA"/>
    <property type="match status" value="1"/>
</dbReference>
<dbReference type="PROSITE" id="PS00101">
    <property type="entry name" value="HEXAPEP_TRANSFERASES"/>
    <property type="match status" value="1"/>
</dbReference>
<evidence type="ECO:0000313" key="11">
    <source>
        <dbReference type="Proteomes" id="UP000185783"/>
    </source>
</evidence>
<dbReference type="RefSeq" id="WP_028480920.1">
    <property type="nucleotide sequence ID" value="NZ_LVVZ01000019.1"/>
</dbReference>
<dbReference type="AlphaFoldDB" id="A0A1U7JFQ7"/>
<dbReference type="InterPro" id="IPR011004">
    <property type="entry name" value="Trimer_LpxA-like_sf"/>
</dbReference>
<dbReference type="UniPathway" id="UPA00359">
    <property type="reaction ID" value="UER00477"/>
</dbReference>
<dbReference type="Pfam" id="PF00132">
    <property type="entry name" value="Hexapep"/>
    <property type="match status" value="2"/>
</dbReference>
<accession>A0A1U7JFQ7</accession>
<dbReference type="STRING" id="197461.A3843_12910"/>
<dbReference type="CDD" id="cd03351">
    <property type="entry name" value="LbH_UDP-GlcNAc_AT"/>
    <property type="match status" value="1"/>
</dbReference>
<comment type="similarity">
    <text evidence="8">Belongs to the transferase hexapeptide repeat family. LpxA subfamily.</text>
</comment>
<keyword evidence="3 8" id="KW-0441">Lipid A biosynthesis</keyword>
<dbReference type="InterPro" id="IPR029098">
    <property type="entry name" value="Acetyltransf_C"/>
</dbReference>
<keyword evidence="2 8" id="KW-0444">Lipid biosynthesis</keyword>
<dbReference type="PANTHER" id="PTHR43480">
    <property type="entry name" value="ACYL-[ACYL-CARRIER-PROTEIN]--UDP-N-ACETYLGLUCOSAMINE O-ACYLTRANSFERASE"/>
    <property type="match status" value="1"/>
</dbReference>
<dbReference type="GO" id="GO:0016020">
    <property type="term" value="C:membrane"/>
    <property type="evidence" value="ECO:0007669"/>
    <property type="project" value="GOC"/>
</dbReference>
<evidence type="ECO:0000256" key="6">
    <source>
        <dbReference type="ARBA" id="ARBA00023098"/>
    </source>
</evidence>
<keyword evidence="6 8" id="KW-0443">Lipid metabolism</keyword>
<dbReference type="PANTHER" id="PTHR43480:SF1">
    <property type="entry name" value="ACYL-[ACYL-CARRIER-PROTEIN]--UDP-N-ACETYLGLUCOSAMINE O-ACYLTRANSFERASE, MITOCHONDRIAL-RELATED"/>
    <property type="match status" value="1"/>
</dbReference>
<sequence>MQEIHPTAVIEAGAVLGEDVKVGPFCMVGPNVVLGDNVELVSHVVVAGHTSIGARTRIFPFASIGHQPQDLKYAGEETRLEIGQDNQIREHVTMNPGTAGGGGLTKVGDQCLFMASSHVGHDCKVGNNAILANNATLAGHVEVEDFVIFGGLSAVRQWCRIGAHSIIGGLTGVEFDVIPFGSVIGDRARLHGLNLIGLKRRNYSRDEIHALRHAYKDIFEGDTGTLRERAAKARETYEGREGVQQLTDFLLVEGDRRFCTPRKGAEG</sequence>
<reference evidence="10 11" key="1">
    <citation type="submission" date="2016-03" db="EMBL/GenBank/DDBJ databases">
        <title>Genome sequence of Nesiotobacter sp. nov., a moderately halophilic alphaproteobacterium isolated from the Yellow Sea, China.</title>
        <authorList>
            <person name="Zhang G."/>
            <person name="Zhang R."/>
        </authorList>
    </citation>
    <scope>NUCLEOTIDE SEQUENCE [LARGE SCALE GENOMIC DNA]</scope>
    <source>
        <strain evidence="10 11">WB1-6</strain>
    </source>
</reference>
<evidence type="ECO:0000259" key="9">
    <source>
        <dbReference type="Pfam" id="PF13720"/>
    </source>
</evidence>
<keyword evidence="7 8" id="KW-0012">Acyltransferase</keyword>
<dbReference type="EC" id="2.3.1.129" evidence="8"/>
<evidence type="ECO:0000256" key="1">
    <source>
        <dbReference type="ARBA" id="ARBA00022490"/>
    </source>
</evidence>
<dbReference type="InterPro" id="IPR037157">
    <property type="entry name" value="Acetyltransf_C_sf"/>
</dbReference>
<organism evidence="10 11">
    <name type="scientific">Pseudovibrio exalbescens</name>
    <dbReference type="NCBI Taxonomy" id="197461"/>
    <lineage>
        <taxon>Bacteria</taxon>
        <taxon>Pseudomonadati</taxon>
        <taxon>Pseudomonadota</taxon>
        <taxon>Alphaproteobacteria</taxon>
        <taxon>Hyphomicrobiales</taxon>
        <taxon>Stappiaceae</taxon>
        <taxon>Pseudovibrio</taxon>
    </lineage>
</organism>
<dbReference type="Pfam" id="PF13720">
    <property type="entry name" value="Acetyltransf_11"/>
    <property type="match status" value="1"/>
</dbReference>
<name>A0A1U7JFQ7_9HYPH</name>
<comment type="pathway">
    <text evidence="8">Glycolipid biosynthesis; lipid IV(A) biosynthesis; lipid IV(A) from (3R)-3-hydroxytetradecanoyl-[acyl-carrier-protein] and UDP-N-acetyl-alpha-D-glucosamine: step 1/6.</text>
</comment>
<dbReference type="GO" id="GO:0008780">
    <property type="term" value="F:acyl-[acyl-carrier-protein]-UDP-N-acetylglucosamine O-acyltransferase activity"/>
    <property type="evidence" value="ECO:0007669"/>
    <property type="project" value="UniProtKB-UniRule"/>
</dbReference>
<dbReference type="GO" id="GO:0005737">
    <property type="term" value="C:cytoplasm"/>
    <property type="evidence" value="ECO:0007669"/>
    <property type="project" value="UniProtKB-SubCell"/>
</dbReference>
<keyword evidence="4 8" id="KW-0808">Transferase</keyword>
<evidence type="ECO:0000256" key="2">
    <source>
        <dbReference type="ARBA" id="ARBA00022516"/>
    </source>
</evidence>
<comment type="function">
    <text evidence="8">Involved in the biosynthesis of lipid A, a phosphorylated glycolipid that anchors the lipopolysaccharide to the outer membrane of the cell.</text>
</comment>
<dbReference type="NCBIfam" id="NF003657">
    <property type="entry name" value="PRK05289.1"/>
    <property type="match status" value="1"/>
</dbReference>
<dbReference type="InterPro" id="IPR018357">
    <property type="entry name" value="Hexapep_transf_CS"/>
</dbReference>
<dbReference type="Proteomes" id="UP000185783">
    <property type="component" value="Unassembled WGS sequence"/>
</dbReference>